<dbReference type="PROSITE" id="PS51675">
    <property type="entry name" value="SAM_MT_TRM10"/>
    <property type="match status" value="1"/>
</dbReference>
<keyword evidence="6" id="KW-0809">Transit peptide</keyword>
<keyword evidence="8" id="KW-0496">Mitochondrion</keyword>
<dbReference type="InParanoid" id="A0A7M7G648"/>
<evidence type="ECO:0000256" key="7">
    <source>
        <dbReference type="ARBA" id="ARBA00023054"/>
    </source>
</evidence>
<name>A0A7M7G648_NASVI</name>
<dbReference type="GO" id="GO:0008168">
    <property type="term" value="F:methyltransferase activity"/>
    <property type="evidence" value="ECO:0007669"/>
    <property type="project" value="UniProtKB-KW"/>
</dbReference>
<keyword evidence="4" id="KW-0949">S-adenosyl-L-methionine</keyword>
<dbReference type="InterPro" id="IPR038459">
    <property type="entry name" value="MT_TRM10-typ_sf"/>
</dbReference>
<dbReference type="Proteomes" id="UP000002358">
    <property type="component" value="Chromosome 2"/>
</dbReference>
<dbReference type="Gene3D" id="3.40.1280.30">
    <property type="match status" value="1"/>
</dbReference>
<comment type="subcellular location">
    <subcellularLocation>
        <location evidence="1">Mitochondrion</location>
    </subcellularLocation>
</comment>
<evidence type="ECO:0000259" key="11">
    <source>
        <dbReference type="PROSITE" id="PS51675"/>
    </source>
</evidence>
<dbReference type="GO" id="GO:0097745">
    <property type="term" value="P:mitochondrial tRNA 5'-end processing"/>
    <property type="evidence" value="ECO:0007669"/>
    <property type="project" value="TreeGrafter"/>
</dbReference>
<keyword evidence="13" id="KW-1185">Reference proteome</keyword>
<evidence type="ECO:0000313" key="12">
    <source>
        <dbReference type="EnsemblMetazoa" id="XP_001604635"/>
    </source>
</evidence>
<dbReference type="SMR" id="A0A7M7G648"/>
<dbReference type="PANTHER" id="PTHR13563">
    <property type="entry name" value="TRNA (GUANINE-9-) METHYLTRANSFERASE"/>
    <property type="match status" value="1"/>
</dbReference>
<evidence type="ECO:0000256" key="9">
    <source>
        <dbReference type="ARBA" id="ARBA00029803"/>
    </source>
</evidence>
<dbReference type="InterPro" id="IPR007356">
    <property type="entry name" value="tRNA_m1G_MeTrfase_euk"/>
</dbReference>
<dbReference type="PANTHER" id="PTHR13563:SF5">
    <property type="entry name" value="TRNA METHYLTRANSFERASE 10 HOMOLOG C"/>
    <property type="match status" value="1"/>
</dbReference>
<dbReference type="GO" id="GO:0005654">
    <property type="term" value="C:nucleoplasm"/>
    <property type="evidence" value="ECO:0007669"/>
    <property type="project" value="TreeGrafter"/>
</dbReference>
<organism evidence="12 13">
    <name type="scientific">Nasonia vitripennis</name>
    <name type="common">Parasitic wasp</name>
    <dbReference type="NCBI Taxonomy" id="7425"/>
    <lineage>
        <taxon>Eukaryota</taxon>
        <taxon>Metazoa</taxon>
        <taxon>Ecdysozoa</taxon>
        <taxon>Arthropoda</taxon>
        <taxon>Hexapoda</taxon>
        <taxon>Insecta</taxon>
        <taxon>Pterygota</taxon>
        <taxon>Neoptera</taxon>
        <taxon>Endopterygota</taxon>
        <taxon>Hymenoptera</taxon>
        <taxon>Apocrita</taxon>
        <taxon>Proctotrupomorpha</taxon>
        <taxon>Chalcidoidea</taxon>
        <taxon>Pteromalidae</taxon>
        <taxon>Pteromalinae</taxon>
        <taxon>Nasonia</taxon>
    </lineage>
</organism>
<keyword evidence="3" id="KW-0808">Transferase</keyword>
<dbReference type="GO" id="GO:0000049">
    <property type="term" value="F:tRNA binding"/>
    <property type="evidence" value="ECO:0007669"/>
    <property type="project" value="TreeGrafter"/>
</dbReference>
<sequence>MYSRVLRTVLNVSIKLKNQKIYKNAGLSLPAATLIAQKVLPTYGTTVQHFSDDRIEDNLLLAKDGSQRKNQIDERAQAKLNDMIAEKPELEKFIKILELEIDVLRQNGENVPSNLRPRDWLELVQLSHISKRKKYLDYLFIVEKQQEKRKQEQEENNIKLEQVREERKNRVQDPNEIIYSIGNNSMFRRFVERTMNQLWNWNCLRSMMYGNKIVFDCSYEPYMKPLEVKSCAKQIMESFAINRVHNYPFVIYLCNANLSGPLIERLTRFMPTLFDDDFPMVVTSKSYLELFGRDSIVYLTSNAPKMLETFDPDSVYIIGAYVDKGSKQPVSLGKAKKENVRMAKLPIDKYVQFGDGSGKDLTLNQVMGIMLDAQTGDWEKGMLHVPRRKTYEARMYSLEKKLQRDISYRSRKLEEEGIEGYKSTRPVLQSSGVNDYSHAARAKMREQWNK</sequence>
<evidence type="ECO:0000256" key="1">
    <source>
        <dbReference type="ARBA" id="ARBA00004173"/>
    </source>
</evidence>
<gene>
    <name evidence="12" type="primary">100121051</name>
</gene>
<evidence type="ECO:0000256" key="2">
    <source>
        <dbReference type="ARBA" id="ARBA00022603"/>
    </source>
</evidence>
<dbReference type="EnsemblMetazoa" id="XM_001604585">
    <property type="protein sequence ID" value="XP_001604635"/>
    <property type="gene ID" value="LOC100121051"/>
</dbReference>
<evidence type="ECO:0000256" key="10">
    <source>
        <dbReference type="SAM" id="Coils"/>
    </source>
</evidence>
<dbReference type="InterPro" id="IPR025812">
    <property type="entry name" value="Trm10_C_MTase_dom"/>
</dbReference>
<dbReference type="OrthoDB" id="9976048at2759"/>
<evidence type="ECO:0000256" key="8">
    <source>
        <dbReference type="ARBA" id="ARBA00023128"/>
    </source>
</evidence>
<evidence type="ECO:0000256" key="5">
    <source>
        <dbReference type="ARBA" id="ARBA00022694"/>
    </source>
</evidence>
<protein>
    <recommendedName>
        <fullName evidence="9">RNA (guanine-9-)-methyltransferase domain-containing protein 1</fullName>
    </recommendedName>
</protein>
<evidence type="ECO:0000256" key="6">
    <source>
        <dbReference type="ARBA" id="ARBA00022946"/>
    </source>
</evidence>
<dbReference type="GO" id="GO:0070131">
    <property type="term" value="P:positive regulation of mitochondrial translation"/>
    <property type="evidence" value="ECO:0007669"/>
    <property type="project" value="TreeGrafter"/>
</dbReference>
<dbReference type="GO" id="GO:0005739">
    <property type="term" value="C:mitochondrion"/>
    <property type="evidence" value="ECO:0007669"/>
    <property type="project" value="UniProtKB-SubCell"/>
</dbReference>
<feature type="domain" description="SAM-dependent MTase TRM10-type" evidence="11">
    <location>
        <begin position="199"/>
        <end position="392"/>
    </location>
</feature>
<evidence type="ECO:0000313" key="13">
    <source>
        <dbReference type="Proteomes" id="UP000002358"/>
    </source>
</evidence>
<reference evidence="12" key="1">
    <citation type="submission" date="2021-01" db="UniProtKB">
        <authorList>
            <consortium name="EnsemblMetazoa"/>
        </authorList>
    </citation>
    <scope>IDENTIFICATION</scope>
</reference>
<dbReference type="FunCoup" id="A0A7M7G648">
    <property type="interactions" value="1300"/>
</dbReference>
<dbReference type="InterPro" id="IPR028564">
    <property type="entry name" value="MT_TRM10-typ"/>
</dbReference>
<feature type="coiled-coil region" evidence="10">
    <location>
        <begin position="141"/>
        <end position="170"/>
    </location>
</feature>
<evidence type="ECO:0000256" key="3">
    <source>
        <dbReference type="ARBA" id="ARBA00022679"/>
    </source>
</evidence>
<proteinExistence type="predicted"/>
<dbReference type="AlphaFoldDB" id="A0A7M7G648"/>
<dbReference type="GO" id="GO:0032259">
    <property type="term" value="P:methylation"/>
    <property type="evidence" value="ECO:0007669"/>
    <property type="project" value="UniProtKB-KW"/>
</dbReference>
<evidence type="ECO:0000256" key="4">
    <source>
        <dbReference type="ARBA" id="ARBA00022691"/>
    </source>
</evidence>
<keyword evidence="5" id="KW-0819">tRNA processing</keyword>
<keyword evidence="2" id="KW-0489">Methyltransferase</keyword>
<dbReference type="OMA" id="TIMECVS"/>
<keyword evidence="7 10" id="KW-0175">Coiled coil</keyword>
<accession>A0A7M7G648</accession>
<dbReference type="CDD" id="cd18102">
    <property type="entry name" value="Trm10_MRRP1"/>
    <property type="match status" value="1"/>
</dbReference>
<dbReference type="KEGG" id="nvi:100121051"/>